<keyword evidence="1" id="KW-1133">Transmembrane helix</keyword>
<evidence type="ECO:0000259" key="2">
    <source>
        <dbReference type="Pfam" id="PF07589"/>
    </source>
</evidence>
<name>C6HV77_9BACT</name>
<gene>
    <name evidence="3" type="ORF">UBAL3_78920041</name>
</gene>
<dbReference type="NCBIfam" id="TIGR02595">
    <property type="entry name" value="PEP_CTERM"/>
    <property type="match status" value="1"/>
</dbReference>
<feature type="transmembrane region" description="Helical" evidence="1">
    <location>
        <begin position="21"/>
        <end position="39"/>
    </location>
</feature>
<dbReference type="Pfam" id="PF07589">
    <property type="entry name" value="PEP-CTERM"/>
    <property type="match status" value="1"/>
</dbReference>
<keyword evidence="1" id="KW-0812">Transmembrane</keyword>
<dbReference type="SUPFAM" id="SSF56954">
    <property type="entry name" value="Outer membrane efflux proteins (OEP)"/>
    <property type="match status" value="1"/>
</dbReference>
<proteinExistence type="predicted"/>
<feature type="domain" description="Ice-binding protein C-terminal" evidence="2">
    <location>
        <begin position="128"/>
        <end position="152"/>
    </location>
</feature>
<dbReference type="AlphaFoldDB" id="C6HV77"/>
<dbReference type="InterPro" id="IPR013424">
    <property type="entry name" value="Ice-binding_C"/>
</dbReference>
<dbReference type="Proteomes" id="UP000009374">
    <property type="component" value="Unassembled WGS sequence"/>
</dbReference>
<sequence length="160" mass="16911">MLDSYFQGVPMSIRYFYKQKMTRFVLRLILVILTFPVFFRGGTTATAMTLEQAIRSAVQNNKDLQAAQYVVNVSGIFGGGGAGIIGGGGGSSYFDIALGSESVDTIGENAGNGFVTLSLVSSPSSPSATPEPSTWLLFGTGVGLLGVMAVRKKKELRNTV</sequence>
<organism evidence="3 4">
    <name type="scientific">Leptospirillum ferrodiazotrophum</name>
    <dbReference type="NCBI Taxonomy" id="412449"/>
    <lineage>
        <taxon>Bacteria</taxon>
        <taxon>Pseudomonadati</taxon>
        <taxon>Nitrospirota</taxon>
        <taxon>Nitrospiria</taxon>
        <taxon>Nitrospirales</taxon>
        <taxon>Nitrospiraceae</taxon>
        <taxon>Leptospirillum</taxon>
    </lineage>
</organism>
<protein>
    <recommendedName>
        <fullName evidence="2">Ice-binding protein C-terminal domain-containing protein</fullName>
    </recommendedName>
</protein>
<keyword evidence="4" id="KW-1185">Reference proteome</keyword>
<keyword evidence="1" id="KW-0472">Membrane</keyword>
<evidence type="ECO:0000256" key="1">
    <source>
        <dbReference type="SAM" id="Phobius"/>
    </source>
</evidence>
<accession>C6HV77</accession>
<evidence type="ECO:0000313" key="3">
    <source>
        <dbReference type="EMBL" id="EES53451.1"/>
    </source>
</evidence>
<feature type="transmembrane region" description="Helical" evidence="1">
    <location>
        <begin position="133"/>
        <end position="150"/>
    </location>
</feature>
<reference evidence="3 4" key="1">
    <citation type="journal article" date="2009" name="Appl. Environ. Microbiol.">
        <title>Community genomic and proteomic analyses of chemoautotrophic iron-oxidizing "Leptospirillum rubarum" (Group II) and "Leptospirillum ferrodiazotrophum" (Group III) bacteria in acid mine drainage biofilms.</title>
        <authorList>
            <person name="Goltsman D.S."/>
            <person name="Denef V.J."/>
            <person name="Singer S.W."/>
            <person name="VerBerkmoes N.C."/>
            <person name="Lefsrud M."/>
            <person name="Mueller R.S."/>
            <person name="Dick G.J."/>
            <person name="Sun C.L."/>
            <person name="Wheeler K.E."/>
            <person name="Zemla A."/>
            <person name="Baker B.J."/>
            <person name="Hauser L."/>
            <person name="Land M."/>
            <person name="Shah M.B."/>
            <person name="Thelen M.P."/>
            <person name="Hettich R.L."/>
            <person name="Banfield J.F."/>
        </authorList>
    </citation>
    <scope>NUCLEOTIDE SEQUENCE [LARGE SCALE GENOMIC DNA]</scope>
</reference>
<dbReference type="EMBL" id="GG693862">
    <property type="protein sequence ID" value="EES53451.1"/>
    <property type="molecule type" value="Genomic_DNA"/>
</dbReference>
<evidence type="ECO:0000313" key="4">
    <source>
        <dbReference type="Proteomes" id="UP000009374"/>
    </source>
</evidence>